<dbReference type="SUPFAM" id="SSF49265">
    <property type="entry name" value="Fibronectin type III"/>
    <property type="match status" value="1"/>
</dbReference>
<dbReference type="PROSITE" id="PS50853">
    <property type="entry name" value="FN3"/>
    <property type="match status" value="1"/>
</dbReference>
<name>A0A660SF31_UNCW3</name>
<comment type="caution">
    <text evidence="2">The sequence shown here is derived from an EMBL/GenBank/DDBJ whole genome shotgun (WGS) entry which is preliminary data.</text>
</comment>
<dbReference type="InterPro" id="IPR003961">
    <property type="entry name" value="FN3_dom"/>
</dbReference>
<accession>A0A660SF31</accession>
<dbReference type="CDD" id="cd00063">
    <property type="entry name" value="FN3"/>
    <property type="match status" value="2"/>
</dbReference>
<dbReference type="InterPro" id="IPR013783">
    <property type="entry name" value="Ig-like_fold"/>
</dbReference>
<dbReference type="Gene3D" id="2.60.40.10">
    <property type="entry name" value="Immunoglobulins"/>
    <property type="match status" value="2"/>
</dbReference>
<evidence type="ECO:0000313" key="2">
    <source>
        <dbReference type="EMBL" id="RKX68806.1"/>
    </source>
</evidence>
<dbReference type="AlphaFoldDB" id="A0A660SF31"/>
<organism evidence="2 3">
    <name type="scientific">candidate division WOR-3 bacterium</name>
    <dbReference type="NCBI Taxonomy" id="2052148"/>
    <lineage>
        <taxon>Bacteria</taxon>
        <taxon>Bacteria division WOR-3</taxon>
    </lineage>
</organism>
<dbReference type="EMBL" id="QNBE01000128">
    <property type="protein sequence ID" value="RKX68806.1"/>
    <property type="molecule type" value="Genomic_DNA"/>
</dbReference>
<evidence type="ECO:0000259" key="1">
    <source>
        <dbReference type="PROSITE" id="PS50853"/>
    </source>
</evidence>
<feature type="domain" description="Fibronectin type-III" evidence="1">
    <location>
        <begin position="70"/>
        <end position="163"/>
    </location>
</feature>
<sequence>MPPYGWFSLTGYSNENPNYCREYLYFSASPSRIELRTYFYFLKEYNKWAPVDPNLIKKEYTVLGPKPINKPLYLQAKPIEPTKIRLTWEDKSYNELWFRIYRSTNEQGPFESYDSVPRNQEFYDDEGVTIGQRYWYKVKAVAQWLESEFSNTATAMGGLSVPPRPWLEPVLFSAAHLHWEDNSPASNKFRIYRKIDEGPWEKIGETGVDETEFTDDELSNFWNQKVYYRITAFLGDLETDPSHSVGFVPPVIITDNSLAIGNWEGFGHGSRQLAKDGRYRFHLVLIHHDSLWYTTQDKFGRWRPAIGLPSTSPRQDLDSIYSVAVSLRSNRLPCFIWVEKQEGDKVIINYCYQKDDHTMSDRFEIPLGWGLEHNISPTLSRLLRMIGFLSPIG</sequence>
<proteinExistence type="predicted"/>
<evidence type="ECO:0000313" key="3">
    <source>
        <dbReference type="Proteomes" id="UP000268469"/>
    </source>
</evidence>
<reference evidence="2 3" key="1">
    <citation type="submission" date="2018-06" db="EMBL/GenBank/DDBJ databases">
        <title>Extensive metabolic versatility and redundancy in microbially diverse, dynamic hydrothermal sediments.</title>
        <authorList>
            <person name="Dombrowski N."/>
            <person name="Teske A."/>
            <person name="Baker B.J."/>
        </authorList>
    </citation>
    <scope>NUCLEOTIDE SEQUENCE [LARGE SCALE GENOMIC DNA]</scope>
    <source>
        <strain evidence="2">B36_G15</strain>
    </source>
</reference>
<protein>
    <recommendedName>
        <fullName evidence="1">Fibronectin type-III domain-containing protein</fullName>
    </recommendedName>
</protein>
<gene>
    <name evidence="2" type="ORF">DRP53_09950</name>
</gene>
<dbReference type="InterPro" id="IPR036116">
    <property type="entry name" value="FN3_sf"/>
</dbReference>
<dbReference type="Proteomes" id="UP000268469">
    <property type="component" value="Unassembled WGS sequence"/>
</dbReference>